<dbReference type="AlphaFoldDB" id="A0A914PBW9"/>
<feature type="transmembrane region" description="Helical" evidence="1">
    <location>
        <begin position="134"/>
        <end position="156"/>
    </location>
</feature>
<keyword evidence="1" id="KW-0472">Membrane</keyword>
<reference evidence="3" key="1">
    <citation type="submission" date="2022-11" db="UniProtKB">
        <authorList>
            <consortium name="WormBaseParasite"/>
        </authorList>
    </citation>
    <scope>IDENTIFICATION</scope>
</reference>
<proteinExistence type="predicted"/>
<feature type="transmembrane region" description="Helical" evidence="1">
    <location>
        <begin position="168"/>
        <end position="194"/>
    </location>
</feature>
<feature type="transmembrane region" description="Helical" evidence="1">
    <location>
        <begin position="206"/>
        <end position="227"/>
    </location>
</feature>
<accession>A0A914PBW9</accession>
<sequence>MLVNSEICEHMRSHDSRCKAFIHYKTGREDLTLSQNDMYTDVENGASLTYTCTLELFIGVLALLLYLPAPVQRSALDMMMASGAALIHPNPPSTMKKHFPKWISGVLWGKQKSKEEHEFSEISTPKTHWALRTIFYIFCFIWGLLPLYIIYIVPVISVDDDHNHDHNILLFSARLILHVGLFAFLVFFNFYVYANCKLQPILEEPDLIILVIASFIIAIKLLARSILQCVTYFIFEIPIYPISAILMNAVTTIFEILSFFIFIHFTQKFFHLGHKSHPESGKRWLHMFPTSFLALYFLFYGIIGFAMYYLLNRLHMPFHSTGYDILDNALSIVHSLYPTTTLYNMTMALCYGHIVEQFHDARLYDFKRQKEDIKGSGTEVKLKLGQH</sequence>
<feature type="transmembrane region" description="Helical" evidence="1">
    <location>
        <begin position="284"/>
        <end position="311"/>
    </location>
</feature>
<dbReference type="Proteomes" id="UP000887578">
    <property type="component" value="Unplaced"/>
</dbReference>
<name>A0A914PBW9_9BILA</name>
<keyword evidence="1" id="KW-0812">Transmembrane</keyword>
<feature type="transmembrane region" description="Helical" evidence="1">
    <location>
        <begin position="239"/>
        <end position="263"/>
    </location>
</feature>
<feature type="transmembrane region" description="Helical" evidence="1">
    <location>
        <begin position="48"/>
        <end position="69"/>
    </location>
</feature>
<organism evidence="2 3">
    <name type="scientific">Panagrolaimus davidi</name>
    <dbReference type="NCBI Taxonomy" id="227884"/>
    <lineage>
        <taxon>Eukaryota</taxon>
        <taxon>Metazoa</taxon>
        <taxon>Ecdysozoa</taxon>
        <taxon>Nematoda</taxon>
        <taxon>Chromadorea</taxon>
        <taxon>Rhabditida</taxon>
        <taxon>Tylenchina</taxon>
        <taxon>Panagrolaimomorpha</taxon>
        <taxon>Panagrolaimoidea</taxon>
        <taxon>Panagrolaimidae</taxon>
        <taxon>Panagrolaimus</taxon>
    </lineage>
</organism>
<evidence type="ECO:0000313" key="3">
    <source>
        <dbReference type="WBParaSite" id="PDA_v2.g15660.t1"/>
    </source>
</evidence>
<keyword evidence="2" id="KW-1185">Reference proteome</keyword>
<protein>
    <submittedName>
        <fullName evidence="3">Uncharacterized protein</fullName>
    </submittedName>
</protein>
<evidence type="ECO:0000256" key="1">
    <source>
        <dbReference type="SAM" id="Phobius"/>
    </source>
</evidence>
<dbReference type="WBParaSite" id="PDA_v2.g15660.t1">
    <property type="protein sequence ID" value="PDA_v2.g15660.t1"/>
    <property type="gene ID" value="PDA_v2.g15660"/>
</dbReference>
<evidence type="ECO:0000313" key="2">
    <source>
        <dbReference type="Proteomes" id="UP000887578"/>
    </source>
</evidence>
<keyword evidence="1" id="KW-1133">Transmembrane helix</keyword>